<sequence>MPNIKAFKQFVREEQHYPAGKSDIISSCTYADKLTGDDCTWLETNLPDKIYYSADEILKSLTW</sequence>
<dbReference type="Proteomes" id="UP000229901">
    <property type="component" value="Unassembled WGS sequence"/>
</dbReference>
<protein>
    <submittedName>
        <fullName evidence="1">Uncharacterized protein</fullName>
    </submittedName>
</protein>
<dbReference type="AlphaFoldDB" id="A0A2H0V454"/>
<organism evidence="1 2">
    <name type="scientific">Candidatus Falkowbacteria bacterium CG10_big_fil_rev_8_21_14_0_10_39_11</name>
    <dbReference type="NCBI Taxonomy" id="1974565"/>
    <lineage>
        <taxon>Bacteria</taxon>
        <taxon>Candidatus Falkowiibacteriota</taxon>
    </lineage>
</organism>
<comment type="caution">
    <text evidence="1">The sequence shown here is derived from an EMBL/GenBank/DDBJ whole genome shotgun (WGS) entry which is preliminary data.</text>
</comment>
<gene>
    <name evidence="1" type="ORF">COT97_04090</name>
</gene>
<dbReference type="EMBL" id="PFAP01000031">
    <property type="protein sequence ID" value="PIR93877.1"/>
    <property type="molecule type" value="Genomic_DNA"/>
</dbReference>
<accession>A0A2H0V454</accession>
<name>A0A2H0V454_9BACT</name>
<proteinExistence type="predicted"/>
<reference evidence="2" key="1">
    <citation type="submission" date="2017-09" db="EMBL/GenBank/DDBJ databases">
        <title>Depth-based differentiation of microbial function through sediment-hosted aquifers and enrichment of novel symbionts in the deep terrestrial subsurface.</title>
        <authorList>
            <person name="Probst A.J."/>
            <person name="Ladd B."/>
            <person name="Jarett J.K."/>
            <person name="Geller-Mcgrath D.E."/>
            <person name="Sieber C.M.K."/>
            <person name="Emerson J.B."/>
            <person name="Anantharaman K."/>
            <person name="Thomas B.C."/>
            <person name="Malmstrom R."/>
            <person name="Stieglmeier M."/>
            <person name="Klingl A."/>
            <person name="Woyke T."/>
            <person name="Ryan C.M."/>
            <person name="Banfield J.F."/>
        </authorList>
    </citation>
    <scope>NUCLEOTIDE SEQUENCE [LARGE SCALE GENOMIC DNA]</scope>
</reference>
<evidence type="ECO:0000313" key="2">
    <source>
        <dbReference type="Proteomes" id="UP000229901"/>
    </source>
</evidence>
<evidence type="ECO:0000313" key="1">
    <source>
        <dbReference type="EMBL" id="PIR93877.1"/>
    </source>
</evidence>